<evidence type="ECO:0000256" key="1">
    <source>
        <dbReference type="SAM" id="MobiDB-lite"/>
    </source>
</evidence>
<gene>
    <name evidence="3" type="ORF">RM863_09585</name>
</gene>
<dbReference type="InterPro" id="IPR006311">
    <property type="entry name" value="TAT_signal"/>
</dbReference>
<comment type="caution">
    <text evidence="3">The sequence shown here is derived from an EMBL/GenBank/DDBJ whole genome shotgun (WGS) entry which is preliminary data.</text>
</comment>
<feature type="chain" id="PRO_5045489199" description="Secreted protein" evidence="2">
    <location>
        <begin position="36"/>
        <end position="140"/>
    </location>
</feature>
<accession>A0ABU2UGT6</accession>
<name>A0ABU2UGT6_9ACTN</name>
<dbReference type="SUPFAM" id="SSF48726">
    <property type="entry name" value="Immunoglobulin"/>
    <property type="match status" value="1"/>
</dbReference>
<dbReference type="EMBL" id="JAVRFF010000009">
    <property type="protein sequence ID" value="MDT0472378.1"/>
    <property type="molecule type" value="Genomic_DNA"/>
</dbReference>
<organism evidence="3 4">
    <name type="scientific">Streptomyces hintoniae</name>
    <dbReference type="NCBI Taxonomy" id="3075521"/>
    <lineage>
        <taxon>Bacteria</taxon>
        <taxon>Bacillati</taxon>
        <taxon>Actinomycetota</taxon>
        <taxon>Actinomycetes</taxon>
        <taxon>Kitasatosporales</taxon>
        <taxon>Streptomycetaceae</taxon>
        <taxon>Streptomyces</taxon>
    </lineage>
</organism>
<proteinExistence type="predicted"/>
<dbReference type="Proteomes" id="UP001180489">
    <property type="component" value="Unassembled WGS sequence"/>
</dbReference>
<evidence type="ECO:0008006" key="5">
    <source>
        <dbReference type="Google" id="ProtNLM"/>
    </source>
</evidence>
<reference evidence="3" key="1">
    <citation type="submission" date="2024-05" db="EMBL/GenBank/DDBJ databases">
        <title>30 novel species of actinomycetes from the DSMZ collection.</title>
        <authorList>
            <person name="Nouioui I."/>
        </authorList>
    </citation>
    <scope>NUCLEOTIDE SEQUENCE</scope>
    <source>
        <strain evidence="3">DSM 41014</strain>
    </source>
</reference>
<evidence type="ECO:0000256" key="2">
    <source>
        <dbReference type="SAM" id="SignalP"/>
    </source>
</evidence>
<protein>
    <recommendedName>
        <fullName evidence="5">Secreted protein</fullName>
    </recommendedName>
</protein>
<feature type="region of interest" description="Disordered" evidence="1">
    <location>
        <begin position="35"/>
        <end position="64"/>
    </location>
</feature>
<feature type="signal peptide" evidence="2">
    <location>
        <begin position="1"/>
        <end position="35"/>
    </location>
</feature>
<dbReference type="PROSITE" id="PS51318">
    <property type="entry name" value="TAT"/>
    <property type="match status" value="1"/>
</dbReference>
<keyword evidence="4" id="KW-1185">Reference proteome</keyword>
<dbReference type="InterPro" id="IPR013783">
    <property type="entry name" value="Ig-like_fold"/>
</dbReference>
<dbReference type="RefSeq" id="WP_311634720.1">
    <property type="nucleotide sequence ID" value="NZ_JAVRFF010000009.1"/>
</dbReference>
<evidence type="ECO:0000313" key="4">
    <source>
        <dbReference type="Proteomes" id="UP001180489"/>
    </source>
</evidence>
<dbReference type="Gene3D" id="2.60.40.10">
    <property type="entry name" value="Immunoglobulins"/>
    <property type="match status" value="1"/>
</dbReference>
<keyword evidence="2" id="KW-0732">Signal</keyword>
<dbReference type="InterPro" id="IPR036179">
    <property type="entry name" value="Ig-like_dom_sf"/>
</dbReference>
<evidence type="ECO:0000313" key="3">
    <source>
        <dbReference type="EMBL" id="MDT0472378.1"/>
    </source>
</evidence>
<sequence length="140" mass="14597">MTAVAKTRRFRMAAIGTACAAALLAGGAGATGAAAADQPAAPASHTATPPHKARITVTSNKHSVKAKETVRLTGSATGLKDGEKLTVQHYKNGKWTTLHSSTTVRKHLYSTDVKLNEKGTWKLRVVHGGTHSATTTVKVS</sequence>
<feature type="compositionally biased region" description="Low complexity" evidence="1">
    <location>
        <begin position="35"/>
        <end position="50"/>
    </location>
</feature>